<organism evidence="2 3">
    <name type="scientific">Pseudovirgaria hyperparasitica</name>
    <dbReference type="NCBI Taxonomy" id="470096"/>
    <lineage>
        <taxon>Eukaryota</taxon>
        <taxon>Fungi</taxon>
        <taxon>Dikarya</taxon>
        <taxon>Ascomycota</taxon>
        <taxon>Pezizomycotina</taxon>
        <taxon>Dothideomycetes</taxon>
        <taxon>Dothideomycetes incertae sedis</taxon>
        <taxon>Acrospermales</taxon>
        <taxon>Acrospermaceae</taxon>
        <taxon>Pseudovirgaria</taxon>
    </lineage>
</organism>
<protein>
    <submittedName>
        <fullName evidence="2">Uncharacterized protein</fullName>
    </submittedName>
</protein>
<feature type="region of interest" description="Disordered" evidence="1">
    <location>
        <begin position="81"/>
        <end position="160"/>
    </location>
</feature>
<name>A0A6A6VXI2_9PEZI</name>
<dbReference type="GeneID" id="54485740"/>
<sequence length="205" mass="23665">MHDDPESDQRHSIAVTVIVDPMHDNSNSLFHPMLHEHDSVEHSVQRLHRTITIQHHHPHSAPIQHTVSLQHAVHPHHTITLHTQHPSTHIRPPQTAQSRRHHPAATTTQQKPSSTCSRHATLHHNHHKALPQMRRRHHRHHPHHRRDTDLHSARGNARVQPSRPIIRRSFSPYDCATTALVLVLALHHLLDKVICATYAKQNDEE</sequence>
<accession>A0A6A6VXI2</accession>
<feature type="compositionally biased region" description="Basic residues" evidence="1">
    <location>
        <begin position="120"/>
        <end position="145"/>
    </location>
</feature>
<gene>
    <name evidence="2" type="ORF">EJ05DRAFT_479511</name>
</gene>
<dbReference type="AlphaFoldDB" id="A0A6A6VXI2"/>
<evidence type="ECO:0000313" key="3">
    <source>
        <dbReference type="Proteomes" id="UP000799437"/>
    </source>
</evidence>
<reference evidence="2" key="1">
    <citation type="journal article" date="2020" name="Stud. Mycol.">
        <title>101 Dothideomycetes genomes: a test case for predicting lifestyles and emergence of pathogens.</title>
        <authorList>
            <person name="Haridas S."/>
            <person name="Albert R."/>
            <person name="Binder M."/>
            <person name="Bloem J."/>
            <person name="Labutti K."/>
            <person name="Salamov A."/>
            <person name="Andreopoulos B."/>
            <person name="Baker S."/>
            <person name="Barry K."/>
            <person name="Bills G."/>
            <person name="Bluhm B."/>
            <person name="Cannon C."/>
            <person name="Castanera R."/>
            <person name="Culley D."/>
            <person name="Daum C."/>
            <person name="Ezra D."/>
            <person name="Gonzalez J."/>
            <person name="Henrissat B."/>
            <person name="Kuo A."/>
            <person name="Liang C."/>
            <person name="Lipzen A."/>
            <person name="Lutzoni F."/>
            <person name="Magnuson J."/>
            <person name="Mondo S."/>
            <person name="Nolan M."/>
            <person name="Ohm R."/>
            <person name="Pangilinan J."/>
            <person name="Park H.-J."/>
            <person name="Ramirez L."/>
            <person name="Alfaro M."/>
            <person name="Sun H."/>
            <person name="Tritt A."/>
            <person name="Yoshinaga Y."/>
            <person name="Zwiers L.-H."/>
            <person name="Turgeon B."/>
            <person name="Goodwin S."/>
            <person name="Spatafora J."/>
            <person name="Crous P."/>
            <person name="Grigoriev I."/>
        </authorList>
    </citation>
    <scope>NUCLEOTIDE SEQUENCE</scope>
    <source>
        <strain evidence="2">CBS 121739</strain>
    </source>
</reference>
<dbReference type="EMBL" id="ML996580">
    <property type="protein sequence ID" value="KAF2754539.1"/>
    <property type="molecule type" value="Genomic_DNA"/>
</dbReference>
<proteinExistence type="predicted"/>
<keyword evidence="3" id="KW-1185">Reference proteome</keyword>
<dbReference type="RefSeq" id="XP_033596990.1">
    <property type="nucleotide sequence ID" value="XM_033744686.1"/>
</dbReference>
<feature type="compositionally biased region" description="Polar residues" evidence="1">
    <location>
        <begin position="105"/>
        <end position="118"/>
    </location>
</feature>
<evidence type="ECO:0000313" key="2">
    <source>
        <dbReference type="EMBL" id="KAF2754539.1"/>
    </source>
</evidence>
<dbReference type="Proteomes" id="UP000799437">
    <property type="component" value="Unassembled WGS sequence"/>
</dbReference>
<evidence type="ECO:0000256" key="1">
    <source>
        <dbReference type="SAM" id="MobiDB-lite"/>
    </source>
</evidence>